<accession>A0ACA9PUG7</accession>
<sequence length="42" mass="4920">HNQETLSKQVSTPQTIVEGEQLQFQEEYYSNDNDEMDTKSNN</sequence>
<comment type="caution">
    <text evidence="1">The sequence shown here is derived from an EMBL/GenBank/DDBJ whole genome shotgun (WGS) entry which is preliminary data.</text>
</comment>
<organism evidence="1 2">
    <name type="scientific">Dentiscutata heterogama</name>
    <dbReference type="NCBI Taxonomy" id="1316150"/>
    <lineage>
        <taxon>Eukaryota</taxon>
        <taxon>Fungi</taxon>
        <taxon>Fungi incertae sedis</taxon>
        <taxon>Mucoromycota</taxon>
        <taxon>Glomeromycotina</taxon>
        <taxon>Glomeromycetes</taxon>
        <taxon>Diversisporales</taxon>
        <taxon>Gigasporaceae</taxon>
        <taxon>Dentiscutata</taxon>
    </lineage>
</organism>
<keyword evidence="2" id="KW-1185">Reference proteome</keyword>
<feature type="non-terminal residue" evidence="1">
    <location>
        <position position="1"/>
    </location>
</feature>
<evidence type="ECO:0000313" key="1">
    <source>
        <dbReference type="EMBL" id="CAG8724730.1"/>
    </source>
</evidence>
<evidence type="ECO:0000313" key="2">
    <source>
        <dbReference type="Proteomes" id="UP000789702"/>
    </source>
</evidence>
<dbReference type="EMBL" id="CAJVPU010034263">
    <property type="protein sequence ID" value="CAG8724730.1"/>
    <property type="molecule type" value="Genomic_DNA"/>
</dbReference>
<feature type="non-terminal residue" evidence="1">
    <location>
        <position position="42"/>
    </location>
</feature>
<name>A0ACA9PUG7_9GLOM</name>
<protein>
    <submittedName>
        <fullName evidence="1">14928_t:CDS:1</fullName>
    </submittedName>
</protein>
<proteinExistence type="predicted"/>
<reference evidence="1" key="1">
    <citation type="submission" date="2021-06" db="EMBL/GenBank/DDBJ databases">
        <authorList>
            <person name="Kallberg Y."/>
            <person name="Tangrot J."/>
            <person name="Rosling A."/>
        </authorList>
    </citation>
    <scope>NUCLEOTIDE SEQUENCE</scope>
    <source>
        <strain evidence="1">IL203A</strain>
    </source>
</reference>
<gene>
    <name evidence="1" type="ORF">DHETER_LOCUS13046</name>
</gene>
<dbReference type="Proteomes" id="UP000789702">
    <property type="component" value="Unassembled WGS sequence"/>
</dbReference>